<gene>
    <name evidence="1" type="ORF">C4541_04510</name>
</gene>
<organism evidence="1 2">
    <name type="scientific">Candidatus Auribacter fodinae</name>
    <dbReference type="NCBI Taxonomy" id="2093366"/>
    <lineage>
        <taxon>Bacteria</taxon>
        <taxon>Pseudomonadati</taxon>
        <taxon>Candidatus Auribacterota</taxon>
        <taxon>Candidatus Auribacteria</taxon>
        <taxon>Candidatus Auribacterales</taxon>
        <taxon>Candidatus Auribacteraceae</taxon>
        <taxon>Candidatus Auribacter</taxon>
    </lineage>
</organism>
<comment type="caution">
    <text evidence="1">The sequence shown here is derived from an EMBL/GenBank/DDBJ whole genome shotgun (WGS) entry which is preliminary data.</text>
</comment>
<dbReference type="InterPro" id="IPR036280">
    <property type="entry name" value="Multihaem_cyt_sf"/>
</dbReference>
<dbReference type="Proteomes" id="UP000266426">
    <property type="component" value="Unassembled WGS sequence"/>
</dbReference>
<reference evidence="1 2" key="1">
    <citation type="journal article" date="2017" name="ISME J.">
        <title>Energy and carbon metabolisms in a deep terrestrial subsurface fluid microbial community.</title>
        <authorList>
            <person name="Momper L."/>
            <person name="Jungbluth S.P."/>
            <person name="Lee M.D."/>
            <person name="Amend J.P."/>
        </authorList>
    </citation>
    <scope>NUCLEOTIDE SEQUENCE [LARGE SCALE GENOMIC DNA]</scope>
    <source>
        <strain evidence="1">SURF_26</strain>
    </source>
</reference>
<dbReference type="EMBL" id="QZJZ01000031">
    <property type="protein sequence ID" value="RJP60312.1"/>
    <property type="molecule type" value="Genomic_DNA"/>
</dbReference>
<evidence type="ECO:0000313" key="1">
    <source>
        <dbReference type="EMBL" id="RJP60312.1"/>
    </source>
</evidence>
<sequence>MALLYDDSRYEEEPSIKNSRIFKYFKYLLGFSPLTDEDFIPFECAGALWGGYPDGSVNPHPVCITCHSQLSFIDKDTIICDKCHKTKAQIGEFHFSHNNSEIQFQEAYDLAHEVWKERLVELTNEKTTKPTSR</sequence>
<dbReference type="AlphaFoldDB" id="A0A3A4R5Q7"/>
<proteinExistence type="predicted"/>
<dbReference type="SUPFAM" id="SSF48695">
    <property type="entry name" value="Multiheme cytochromes"/>
    <property type="match status" value="1"/>
</dbReference>
<name>A0A3A4R5Q7_9BACT</name>
<evidence type="ECO:0000313" key="2">
    <source>
        <dbReference type="Proteomes" id="UP000266426"/>
    </source>
</evidence>
<protein>
    <submittedName>
        <fullName evidence="1">Uncharacterized protein</fullName>
    </submittedName>
</protein>
<accession>A0A3A4R5Q7</accession>